<evidence type="ECO:0000259" key="2">
    <source>
        <dbReference type="SMART" id="SM00065"/>
    </source>
</evidence>
<reference evidence="3 4" key="1">
    <citation type="submission" date="2023-10" db="EMBL/GenBank/DDBJ databases">
        <title>Niallia locisalis sp.nov. isolated from a salt pond sample.</title>
        <authorList>
            <person name="Li X.-J."/>
            <person name="Dong L."/>
        </authorList>
    </citation>
    <scope>NUCLEOTIDE SEQUENCE [LARGE SCALE GENOMIC DNA]</scope>
    <source>
        <strain evidence="3 4">DSM 29761</strain>
    </source>
</reference>
<dbReference type="PANTHER" id="PTHR33744:SF1">
    <property type="entry name" value="DNA-BINDING TRANSCRIPTIONAL ACTIVATOR ADER"/>
    <property type="match status" value="1"/>
</dbReference>
<dbReference type="RefSeq" id="WP_338450180.1">
    <property type="nucleotide sequence ID" value="NZ_CP137640.1"/>
</dbReference>
<dbReference type="Pfam" id="PF17853">
    <property type="entry name" value="GGDEF_2"/>
    <property type="match status" value="1"/>
</dbReference>
<dbReference type="InterPro" id="IPR003018">
    <property type="entry name" value="GAF"/>
</dbReference>
<dbReference type="EMBL" id="CP137640">
    <property type="protein sequence ID" value="WVX81250.1"/>
    <property type="molecule type" value="Genomic_DNA"/>
</dbReference>
<gene>
    <name evidence="3" type="ORF">R4Z09_29545</name>
</gene>
<dbReference type="InterPro" id="IPR041522">
    <property type="entry name" value="CdaR_GGDEF"/>
</dbReference>
<comment type="similarity">
    <text evidence="1">Belongs to the CdaR family.</text>
</comment>
<name>A0ABZ2CFF6_9BACI</name>
<dbReference type="InterPro" id="IPR042070">
    <property type="entry name" value="PucR_C-HTH_sf"/>
</dbReference>
<sequence length="731" mass="84913">MYKSEKLMKKLENHLRSTARQLLKFDTTEEVLQYLTDSFQSELNCDFVGVIFKKGSELVSKAWSGHSQSIREALPLKLDQCSVKLFQKSITSLDEEAGEACAFFELLNKESVTWFTMPIKDDKESYGFCVISYLEHIPLFEMYETFNEFGKDVAFALSLTKRKEMERKKMAGVEWIRKNLSYDESLERLVGKIVDMAGKQTNATFASIYLYNEENGYFALQPPAYGHSTMPKKIIIGEDYILKHYFPFIEKTGGSQLTVPLFIDLKMIGVLHVENKEDGLFNEEDLEILNLFSNHVSTMLKNVLHNDHEKEQNQRLRLLLDYQQALVTATVEQENFDGITSIVGDIFSKAVMMFDRFMRPLSYKLFLEDDLEPDSVAKMALEEVNKRKHKNITFSLKGDKEREITIWPVNGGGDLLGYLAIALPLEEIDNLRQLTINLVRNIMAIQFIKQKLVLNAKEQVKDSFINKLLVPHVEEKDDIIEYASLFQWDLFKPHRVAVVSVRLDEQDSKDILVQKERKSFILDNLKTRISMYVRDSVAAVVKEELILIVPAKDENRRKWHWEDLYKQMKKWMKSDRVSCQIHIGVGGEANSIEDYYHCYRKARETLNVISNRYDQIGYAFYEELGSYTLLHHLKEISETSLYIDNYLEKLRHYSEGKSNDLLHTLRVYLEQNGNAKNTAEELFIHRSTLLYRLEKIEEILGTSLNNAELRFNLMLAYKLDDLSSGINGTNK</sequence>
<feature type="domain" description="GAF" evidence="2">
    <location>
        <begin position="185"/>
        <end position="310"/>
    </location>
</feature>
<dbReference type="InterPro" id="IPR051448">
    <property type="entry name" value="CdaR-like_regulators"/>
</dbReference>
<dbReference type="Proteomes" id="UP001357223">
    <property type="component" value="Chromosome"/>
</dbReference>
<evidence type="ECO:0000313" key="3">
    <source>
        <dbReference type="EMBL" id="WVX81250.1"/>
    </source>
</evidence>
<evidence type="ECO:0000313" key="4">
    <source>
        <dbReference type="Proteomes" id="UP001357223"/>
    </source>
</evidence>
<protein>
    <submittedName>
        <fullName evidence="3">Helix-turn-helix domain-containing protein</fullName>
    </submittedName>
</protein>
<evidence type="ECO:0000256" key="1">
    <source>
        <dbReference type="ARBA" id="ARBA00006754"/>
    </source>
</evidence>
<dbReference type="SUPFAM" id="SSF55781">
    <property type="entry name" value="GAF domain-like"/>
    <property type="match status" value="1"/>
</dbReference>
<proteinExistence type="inferred from homology"/>
<dbReference type="Gene3D" id="1.10.10.2840">
    <property type="entry name" value="PucR C-terminal helix-turn-helix domain"/>
    <property type="match status" value="1"/>
</dbReference>
<dbReference type="PANTHER" id="PTHR33744">
    <property type="entry name" value="CARBOHYDRATE DIACID REGULATOR"/>
    <property type="match status" value="1"/>
</dbReference>
<accession>A0ABZ2CFF6</accession>
<dbReference type="InterPro" id="IPR029016">
    <property type="entry name" value="GAF-like_dom_sf"/>
</dbReference>
<organism evidence="3 4">
    <name type="scientific">Niallia oryzisoli</name>
    <dbReference type="NCBI Taxonomy" id="1737571"/>
    <lineage>
        <taxon>Bacteria</taxon>
        <taxon>Bacillati</taxon>
        <taxon>Bacillota</taxon>
        <taxon>Bacilli</taxon>
        <taxon>Bacillales</taxon>
        <taxon>Bacillaceae</taxon>
        <taxon>Niallia</taxon>
    </lineage>
</organism>
<dbReference type="InterPro" id="IPR025736">
    <property type="entry name" value="PucR_C-HTH_dom"/>
</dbReference>
<dbReference type="Pfam" id="PF13556">
    <property type="entry name" value="HTH_30"/>
    <property type="match status" value="1"/>
</dbReference>
<dbReference type="Gene3D" id="3.30.450.40">
    <property type="match status" value="1"/>
</dbReference>
<dbReference type="Pfam" id="PF13492">
    <property type="entry name" value="GAF_3"/>
    <property type="match status" value="1"/>
</dbReference>
<dbReference type="SMART" id="SM00065">
    <property type="entry name" value="GAF"/>
    <property type="match status" value="1"/>
</dbReference>
<keyword evidence="4" id="KW-1185">Reference proteome</keyword>